<evidence type="ECO:0000313" key="2">
    <source>
        <dbReference type="EMBL" id="KZZ97800.1"/>
    </source>
</evidence>
<dbReference type="VEuPathDB" id="FungiDB:AAP_00061"/>
<organism evidence="2 3">
    <name type="scientific">Ascosphaera apis ARSEF 7405</name>
    <dbReference type="NCBI Taxonomy" id="392613"/>
    <lineage>
        <taxon>Eukaryota</taxon>
        <taxon>Fungi</taxon>
        <taxon>Dikarya</taxon>
        <taxon>Ascomycota</taxon>
        <taxon>Pezizomycotina</taxon>
        <taxon>Eurotiomycetes</taxon>
        <taxon>Eurotiomycetidae</taxon>
        <taxon>Onygenales</taxon>
        <taxon>Ascosphaeraceae</taxon>
        <taxon>Ascosphaera</taxon>
    </lineage>
</organism>
<reference evidence="2 3" key="1">
    <citation type="journal article" date="2016" name="Genome Biol. Evol.">
        <title>Divergent and convergent evolution of fungal pathogenicity.</title>
        <authorList>
            <person name="Shang Y."/>
            <person name="Xiao G."/>
            <person name="Zheng P."/>
            <person name="Cen K."/>
            <person name="Zhan S."/>
            <person name="Wang C."/>
        </authorList>
    </citation>
    <scope>NUCLEOTIDE SEQUENCE [LARGE SCALE GENOMIC DNA]</scope>
    <source>
        <strain evidence="2 3">ARSEF 7405</strain>
    </source>
</reference>
<protein>
    <submittedName>
        <fullName evidence="2">Uncharacterized protein</fullName>
    </submittedName>
</protein>
<dbReference type="EMBL" id="AZGZ01000001">
    <property type="protein sequence ID" value="KZZ97800.1"/>
    <property type="molecule type" value="Genomic_DNA"/>
</dbReference>
<comment type="caution">
    <text evidence="2">The sequence shown here is derived from an EMBL/GenBank/DDBJ whole genome shotgun (WGS) entry which is preliminary data.</text>
</comment>
<dbReference type="OrthoDB" id="5425043at2759"/>
<feature type="compositionally biased region" description="Basic and acidic residues" evidence="1">
    <location>
        <begin position="1"/>
        <end position="85"/>
    </location>
</feature>
<gene>
    <name evidence="2" type="ORF">AAP_00061</name>
</gene>
<dbReference type="Proteomes" id="UP000242877">
    <property type="component" value="Unassembled WGS sequence"/>
</dbReference>
<keyword evidence="3" id="KW-1185">Reference proteome</keyword>
<evidence type="ECO:0000256" key="1">
    <source>
        <dbReference type="SAM" id="MobiDB-lite"/>
    </source>
</evidence>
<accession>A0A166PME5</accession>
<sequence>MAEKEAAEKEKAEAAEKKKAEAAKKEKAEAAEKKKAEAAEKKRQKAKAAEERKQEAAEKKRQKAEAAEKLKQEAEARKRRQEAERVAANTKKHREEAEKKAAENKKRKEEAEIEKRRRLAESKKADERRRQESEEREAKRQRKEPQAERGVMSTYEDDSGLGLGHLSDIDFVSDSMDDMNRIDSSEDDMGDMDLSDDNMELMSSSMKDFGINDIQVPLKKKRRTRHRVPGAMGSMMEEKRIENKVRTAIKWFYITHFNTDDIRECVEQAVPEIVDDAYRMDAYEVDSMKYLNGCKCETHVRMQKYVKMQCSLSRERTGTNIEIVDRSDALFKLFDECFDPGDFNYVFYWVKTIVDYERCSKVGRWFLRSVFVNLAVRTKIYLDKVARNDPEAAEMKSRMLMSWNRTMSRYEDIRESDFAPRKRKVKKQQQKGVDEWEIERRLQEFDSTLIVSNRPARE</sequence>
<name>A0A166PME5_9EURO</name>
<proteinExistence type="predicted"/>
<feature type="compositionally biased region" description="Basic and acidic residues" evidence="1">
    <location>
        <begin position="93"/>
        <end position="147"/>
    </location>
</feature>
<evidence type="ECO:0000313" key="3">
    <source>
        <dbReference type="Proteomes" id="UP000242877"/>
    </source>
</evidence>
<dbReference type="AlphaFoldDB" id="A0A166PME5"/>
<feature type="region of interest" description="Disordered" evidence="1">
    <location>
        <begin position="1"/>
        <end position="159"/>
    </location>
</feature>